<organism evidence="1 2">
    <name type="scientific">Rhizophagus irregularis</name>
    <dbReference type="NCBI Taxonomy" id="588596"/>
    <lineage>
        <taxon>Eukaryota</taxon>
        <taxon>Fungi</taxon>
        <taxon>Fungi incertae sedis</taxon>
        <taxon>Mucoromycota</taxon>
        <taxon>Glomeromycotina</taxon>
        <taxon>Glomeromycetes</taxon>
        <taxon>Glomerales</taxon>
        <taxon>Glomeraceae</taxon>
        <taxon>Rhizophagus</taxon>
    </lineage>
</organism>
<evidence type="ECO:0000313" key="1">
    <source>
        <dbReference type="EMBL" id="PKY50722.1"/>
    </source>
</evidence>
<dbReference type="EMBL" id="LLXI01000913">
    <property type="protein sequence ID" value="PKY50722.1"/>
    <property type="molecule type" value="Genomic_DNA"/>
</dbReference>
<reference evidence="1 2" key="1">
    <citation type="submission" date="2015-10" db="EMBL/GenBank/DDBJ databases">
        <title>Genome analyses suggest a sexual origin of heterokaryosis in a supposedly ancient asexual fungus.</title>
        <authorList>
            <person name="Ropars J."/>
            <person name="Sedzielewska K."/>
            <person name="Noel J."/>
            <person name="Charron P."/>
            <person name="Farinelli L."/>
            <person name="Marton T."/>
            <person name="Kruger M."/>
            <person name="Pelin A."/>
            <person name="Brachmann A."/>
            <person name="Corradi N."/>
        </authorList>
    </citation>
    <scope>NUCLEOTIDE SEQUENCE [LARGE SCALE GENOMIC DNA]</scope>
    <source>
        <strain evidence="1 2">A4</strain>
    </source>
</reference>
<protein>
    <submittedName>
        <fullName evidence="1">Uncharacterized protein</fullName>
    </submittedName>
</protein>
<name>A0A2I1GVQ1_9GLOM</name>
<dbReference type="Proteomes" id="UP000234323">
    <property type="component" value="Unassembled WGS sequence"/>
</dbReference>
<gene>
    <name evidence="1" type="ORF">RhiirA4_423961</name>
</gene>
<dbReference type="VEuPathDB" id="FungiDB:RhiirFUN_001536"/>
<evidence type="ECO:0000313" key="2">
    <source>
        <dbReference type="Proteomes" id="UP000234323"/>
    </source>
</evidence>
<comment type="caution">
    <text evidence="1">The sequence shown here is derived from an EMBL/GenBank/DDBJ whole genome shotgun (WGS) entry which is preliminary data.</text>
</comment>
<dbReference type="AlphaFoldDB" id="A0A2I1GVQ1"/>
<accession>A0A2I1GVQ1</accession>
<dbReference type="VEuPathDB" id="FungiDB:RhiirA1_456193"/>
<dbReference type="VEuPathDB" id="FungiDB:FUN_022397"/>
<proteinExistence type="predicted"/>
<keyword evidence="2" id="KW-1185">Reference proteome</keyword>
<sequence length="353" mass="41592">MAFFIFRKEFSEIGYNDLQQRIMQWAMQVAKIFPNISQLPNFHILRHFVMHAKNFAILINTAVPTKEMIHRIYKGIIPHSNKKNIEMDFVRRDNCLQTLRFLLDGGVDERYNGTAQFNFSILSKDQCVRSLLGSWYISPSITNLEQDDDISQITCMHENFINVRVQGKYSKYELQAANLEQSLNDDLLAELIHAYQEELGCTEHLATQKVKYFKSISYTIVDKDDQVDVNLRVGDIVDVLEDISSDGETNLRITTSYAKIQAIFIHKKNQQLIPFLLLNWFILLGINDPKLDCSRYRFQRLTDRTWRRIYAIKWVDHQPNVHFVHQCRTGCYDGKHDETNVYYLYNDFYYNAI</sequence>